<proteinExistence type="predicted"/>
<dbReference type="AlphaFoldDB" id="A0AAV7GXQ5"/>
<gene>
    <name evidence="1" type="ORF">IEQ34_010673</name>
</gene>
<name>A0AAV7GXQ5_DENCH</name>
<keyword evidence="2" id="KW-1185">Reference proteome</keyword>
<comment type="caution">
    <text evidence="1">The sequence shown here is derived from an EMBL/GenBank/DDBJ whole genome shotgun (WGS) entry which is preliminary data.</text>
</comment>
<dbReference type="Proteomes" id="UP000775213">
    <property type="component" value="Unassembled WGS sequence"/>
</dbReference>
<accession>A0AAV7GXQ5</accession>
<organism evidence="1 2">
    <name type="scientific">Dendrobium chrysotoxum</name>
    <name type="common">Orchid</name>
    <dbReference type="NCBI Taxonomy" id="161865"/>
    <lineage>
        <taxon>Eukaryota</taxon>
        <taxon>Viridiplantae</taxon>
        <taxon>Streptophyta</taxon>
        <taxon>Embryophyta</taxon>
        <taxon>Tracheophyta</taxon>
        <taxon>Spermatophyta</taxon>
        <taxon>Magnoliopsida</taxon>
        <taxon>Liliopsida</taxon>
        <taxon>Asparagales</taxon>
        <taxon>Orchidaceae</taxon>
        <taxon>Epidendroideae</taxon>
        <taxon>Malaxideae</taxon>
        <taxon>Dendrobiinae</taxon>
        <taxon>Dendrobium</taxon>
    </lineage>
</organism>
<evidence type="ECO:0000313" key="2">
    <source>
        <dbReference type="Proteomes" id="UP000775213"/>
    </source>
</evidence>
<protein>
    <submittedName>
        <fullName evidence="1">Uncharacterized protein</fullName>
    </submittedName>
</protein>
<reference evidence="1 2" key="1">
    <citation type="journal article" date="2021" name="Hortic Res">
        <title>Chromosome-scale assembly of the Dendrobium chrysotoxum genome enhances the understanding of orchid evolution.</title>
        <authorList>
            <person name="Zhang Y."/>
            <person name="Zhang G.Q."/>
            <person name="Zhang D."/>
            <person name="Liu X.D."/>
            <person name="Xu X.Y."/>
            <person name="Sun W.H."/>
            <person name="Yu X."/>
            <person name="Zhu X."/>
            <person name="Wang Z.W."/>
            <person name="Zhao X."/>
            <person name="Zhong W.Y."/>
            <person name="Chen H."/>
            <person name="Yin W.L."/>
            <person name="Huang T."/>
            <person name="Niu S.C."/>
            <person name="Liu Z.J."/>
        </authorList>
    </citation>
    <scope>NUCLEOTIDE SEQUENCE [LARGE SCALE GENOMIC DNA]</scope>
    <source>
        <strain evidence="1">Lindl</strain>
    </source>
</reference>
<dbReference type="EMBL" id="JAGFBR010000010">
    <property type="protein sequence ID" value="KAH0460010.1"/>
    <property type="molecule type" value="Genomic_DNA"/>
</dbReference>
<evidence type="ECO:0000313" key="1">
    <source>
        <dbReference type="EMBL" id="KAH0460010.1"/>
    </source>
</evidence>
<sequence length="86" mass="10130">MEEEFMEVKYEYLPSLSGDLRLREVDADEVYRRRRVNAMKKKKKKKKKKKPIAPLIGNLFKMKKDSDEMGDSLYSKSYFSVVSSDA</sequence>